<dbReference type="PROSITE" id="PS51194">
    <property type="entry name" value="HELICASE_CTER"/>
    <property type="match status" value="1"/>
</dbReference>
<evidence type="ECO:0000259" key="3">
    <source>
        <dbReference type="PROSITE" id="PS50828"/>
    </source>
</evidence>
<dbReference type="GO" id="GO:0070125">
    <property type="term" value="P:mitochondrial translational elongation"/>
    <property type="evidence" value="ECO:0007669"/>
    <property type="project" value="TreeGrafter"/>
</dbReference>
<dbReference type="PROSITE" id="PS51192">
    <property type="entry name" value="HELICASE_ATP_BIND_1"/>
    <property type="match status" value="1"/>
</dbReference>
<organism evidence="6 7">
    <name type="scientific">Malassezia pachydermatis</name>
    <dbReference type="NCBI Taxonomy" id="77020"/>
    <lineage>
        <taxon>Eukaryota</taxon>
        <taxon>Fungi</taxon>
        <taxon>Dikarya</taxon>
        <taxon>Basidiomycota</taxon>
        <taxon>Ustilaginomycotina</taxon>
        <taxon>Malasseziomycetes</taxon>
        <taxon>Malasseziales</taxon>
        <taxon>Malasseziaceae</taxon>
        <taxon>Malassezia</taxon>
    </lineage>
</organism>
<dbReference type="OrthoDB" id="270584at2759"/>
<feature type="compositionally biased region" description="Basic residues" evidence="2">
    <location>
        <begin position="556"/>
        <end position="565"/>
    </location>
</feature>
<evidence type="ECO:0000259" key="4">
    <source>
        <dbReference type="PROSITE" id="PS51192"/>
    </source>
</evidence>
<dbReference type="InterPro" id="IPR006935">
    <property type="entry name" value="Helicase/UvrB_N"/>
</dbReference>
<dbReference type="GO" id="GO:0061749">
    <property type="term" value="F:forked DNA-dependent helicase activity"/>
    <property type="evidence" value="ECO:0007669"/>
    <property type="project" value="TreeGrafter"/>
</dbReference>
<protein>
    <submittedName>
        <fullName evidence="6">p-loop containing nucleoside triphosphate hydrolase protein</fullName>
    </submittedName>
</protein>
<dbReference type="CDD" id="cd18799">
    <property type="entry name" value="SF2_C_EcoAI-like"/>
    <property type="match status" value="1"/>
</dbReference>
<dbReference type="SUPFAM" id="SSF160443">
    <property type="entry name" value="SMR domain-like"/>
    <property type="match status" value="1"/>
</dbReference>
<feature type="region of interest" description="Disordered" evidence="2">
    <location>
        <begin position="556"/>
        <end position="615"/>
    </location>
</feature>
<dbReference type="GeneID" id="28729383"/>
<comment type="caution">
    <text evidence="6">The sequence shown here is derived from an EMBL/GenBank/DDBJ whole genome shotgun (WGS) entry which is preliminary data.</text>
</comment>
<dbReference type="GO" id="GO:0000403">
    <property type="term" value="F:Y-form DNA binding"/>
    <property type="evidence" value="ECO:0007669"/>
    <property type="project" value="TreeGrafter"/>
</dbReference>
<dbReference type="VEuPathDB" id="FungiDB:Malapachy_3027"/>
<reference evidence="6 7" key="1">
    <citation type="submission" date="2015-07" db="EMBL/GenBank/DDBJ databases">
        <title>Draft Genome Sequence of Malassezia furfur CBS1878 and Malassezia pachydermatis CBS1879.</title>
        <authorList>
            <person name="Triana S."/>
            <person name="Ohm R."/>
            <person name="Gonzalez A."/>
            <person name="DeCock H."/>
            <person name="Restrepo S."/>
            <person name="Celis A."/>
        </authorList>
    </citation>
    <scope>NUCLEOTIDE SEQUENCE [LARGE SCALE GENOMIC DNA]</scope>
    <source>
        <strain evidence="6 7">CBS 1879</strain>
    </source>
</reference>
<dbReference type="GO" id="GO:0016787">
    <property type="term" value="F:hydrolase activity"/>
    <property type="evidence" value="ECO:0007669"/>
    <property type="project" value="UniProtKB-KW"/>
</dbReference>
<feature type="domain" description="Smr" evidence="3">
    <location>
        <begin position="711"/>
        <end position="787"/>
    </location>
</feature>
<dbReference type="Pfam" id="PF01713">
    <property type="entry name" value="Smr"/>
    <property type="match status" value="1"/>
</dbReference>
<dbReference type="Pfam" id="PF04851">
    <property type="entry name" value="ResIII"/>
    <property type="match status" value="1"/>
</dbReference>
<dbReference type="Gene3D" id="3.40.50.300">
    <property type="entry name" value="P-loop containing nucleotide triphosphate hydrolases"/>
    <property type="match status" value="2"/>
</dbReference>
<evidence type="ECO:0000313" key="7">
    <source>
        <dbReference type="Proteomes" id="UP000037751"/>
    </source>
</evidence>
<dbReference type="InterPro" id="IPR002625">
    <property type="entry name" value="Smr_dom"/>
</dbReference>
<dbReference type="RefSeq" id="XP_017994050.1">
    <property type="nucleotide sequence ID" value="XM_018137507.1"/>
</dbReference>
<dbReference type="SMART" id="SM01162">
    <property type="entry name" value="DUF1771"/>
    <property type="match status" value="1"/>
</dbReference>
<evidence type="ECO:0000256" key="2">
    <source>
        <dbReference type="SAM" id="MobiDB-lite"/>
    </source>
</evidence>
<keyword evidence="1" id="KW-0347">Helicase</keyword>
<evidence type="ECO:0000313" key="6">
    <source>
        <dbReference type="EMBL" id="KOS16418.1"/>
    </source>
</evidence>
<dbReference type="GO" id="GO:0032042">
    <property type="term" value="P:mitochondrial DNA metabolic process"/>
    <property type="evidence" value="ECO:0007669"/>
    <property type="project" value="TreeGrafter"/>
</dbReference>
<dbReference type="PANTHER" id="PTHR47396">
    <property type="entry name" value="TYPE I RESTRICTION ENZYME ECOKI R PROTEIN"/>
    <property type="match status" value="1"/>
</dbReference>
<keyword evidence="1" id="KW-0067">ATP-binding</keyword>
<dbReference type="EMBL" id="LGAV01000001">
    <property type="protein sequence ID" value="KOS16418.1"/>
    <property type="molecule type" value="Genomic_DNA"/>
</dbReference>
<dbReference type="AlphaFoldDB" id="A0A0M8MQQ2"/>
<dbReference type="InterPro" id="IPR027417">
    <property type="entry name" value="P-loop_NTPase"/>
</dbReference>
<dbReference type="Proteomes" id="UP000037751">
    <property type="component" value="Unassembled WGS sequence"/>
</dbReference>
<keyword evidence="1" id="KW-0547">Nucleotide-binding</keyword>
<name>A0A0M8MQQ2_9BASI</name>
<sequence>MFTSLLSRIQPMNERATQSLILVNAIGLAQQAADRARDMFPHLAVEIEQGARHVASGKADITVATVQTLRQPSRLCKFDPSRFKCIIVDEAHHSTVPIIGFSATFTRHDGVALGHVYEEIVFHKDFLEMIDDQWLCPVRFTLVRAGIDLSHVSSTSSDYVVSSLAQAVNQPAITEVVVRSWIDLAWPHRRSTLVFAVNVAHIGSIVREFQRCGVDARPFHSGMLMSERDATLDAFRQGTFPVLVNCAILTEGADVPPIDCVLLLRPTKSKNLFSQMIGRGMRLSEGKKDCLILDVVGNVENDLVCTPTLFGLDANADIQDDTVDELRERASAMNAHRTRASSFLEPPDHITYVDYNDPRELQKAMASKTPDALSKISPNAWVDCGDDVYVLGSWNGAYLKLRRQSDQWIAYYYSKNAAFWKDYQHGIANTIPFFKRQVVTSNDFVHAMHGCDTYMQRLFEAANRSPMWLRRSARWRSLPASSKAKAMLQNKMQGRSQDGLSIHEPLSQGALQRALLRLSHGARGVWRSSMKRRNRESARNKVQQVQNLLNRLFNKHQSHGHHHQQPHGGYPSQYQQGPAYGYPPAPQPAYYPGGAAPYPQGFHPGNEAPGGPAPNTAQILGTTNIHAFDDNNKNAQNPHYKELRNKARSEGNKMANAFAESKKAYSNGDGARAKQLSEEGNRHKINMERLNAEARQWIFAANNADSPLDTVDLHGLYVKEALAKAEEAVQKAQAQNFPELRLIVGKGLHSKDHVAHIKPAVEKLLKQYHLSAHVDPRNAGIIVVNLNGPAGGGNANFTRDIAMNATGNEQECVIM</sequence>
<dbReference type="GO" id="GO:0005759">
    <property type="term" value="C:mitochondrial matrix"/>
    <property type="evidence" value="ECO:0007669"/>
    <property type="project" value="TreeGrafter"/>
</dbReference>
<dbReference type="SMART" id="SM00463">
    <property type="entry name" value="SMR"/>
    <property type="match status" value="1"/>
</dbReference>
<dbReference type="InterPro" id="IPR001650">
    <property type="entry name" value="Helicase_C-like"/>
</dbReference>
<dbReference type="InterPro" id="IPR014001">
    <property type="entry name" value="Helicase_ATP-bd"/>
</dbReference>
<dbReference type="Pfam" id="PF00271">
    <property type="entry name" value="Helicase_C"/>
    <property type="match status" value="1"/>
</dbReference>
<feature type="compositionally biased region" description="Low complexity" evidence="2">
    <location>
        <begin position="590"/>
        <end position="615"/>
    </location>
</feature>
<accession>A0A0M8MQQ2</accession>
<dbReference type="SUPFAM" id="SSF52540">
    <property type="entry name" value="P-loop containing nucleoside triphosphate hydrolases"/>
    <property type="match status" value="1"/>
</dbReference>
<dbReference type="Gene3D" id="3.30.1370.110">
    <property type="match status" value="1"/>
</dbReference>
<feature type="domain" description="Helicase C-terminal" evidence="5">
    <location>
        <begin position="177"/>
        <end position="330"/>
    </location>
</feature>
<feature type="compositionally biased region" description="Low complexity" evidence="2">
    <location>
        <begin position="566"/>
        <end position="580"/>
    </location>
</feature>
<keyword evidence="7" id="KW-1185">Reference proteome</keyword>
<dbReference type="SMART" id="SM00490">
    <property type="entry name" value="HELICc"/>
    <property type="match status" value="1"/>
</dbReference>
<dbReference type="PANTHER" id="PTHR47396:SF1">
    <property type="entry name" value="ATP-DEPENDENT HELICASE IRC3-RELATED"/>
    <property type="match status" value="1"/>
</dbReference>
<dbReference type="PROSITE" id="PS50828">
    <property type="entry name" value="SMR"/>
    <property type="match status" value="1"/>
</dbReference>
<keyword evidence="6" id="KW-0378">Hydrolase</keyword>
<feature type="domain" description="Helicase ATP-binding" evidence="4">
    <location>
        <begin position="1"/>
        <end position="123"/>
    </location>
</feature>
<evidence type="ECO:0000256" key="1">
    <source>
        <dbReference type="ARBA" id="ARBA00022806"/>
    </source>
</evidence>
<dbReference type="STRING" id="77020.A0A0M8MQQ2"/>
<dbReference type="GO" id="GO:0005524">
    <property type="term" value="F:ATP binding"/>
    <property type="evidence" value="ECO:0007669"/>
    <property type="project" value="InterPro"/>
</dbReference>
<proteinExistence type="predicted"/>
<dbReference type="GO" id="GO:0036121">
    <property type="term" value="F:double-stranded DNA helicase activity"/>
    <property type="evidence" value="ECO:0007669"/>
    <property type="project" value="TreeGrafter"/>
</dbReference>
<dbReference type="InterPro" id="IPR013899">
    <property type="entry name" value="DUF1771"/>
</dbReference>
<evidence type="ECO:0000259" key="5">
    <source>
        <dbReference type="PROSITE" id="PS51194"/>
    </source>
</evidence>
<dbReference type="Pfam" id="PF08590">
    <property type="entry name" value="DUF1771"/>
    <property type="match status" value="1"/>
</dbReference>
<gene>
    <name evidence="6" type="ORF">Malapachy_3027</name>
</gene>
<dbReference type="InterPro" id="IPR050742">
    <property type="entry name" value="Helicase_Restrict-Modif_Enz"/>
</dbReference>
<dbReference type="InterPro" id="IPR036063">
    <property type="entry name" value="Smr_dom_sf"/>
</dbReference>